<accession>A0A086K9V0</accession>
<reference evidence="2 3" key="1">
    <citation type="submission" date="2014-02" db="EMBL/GenBank/DDBJ databases">
        <authorList>
            <person name="Sibley D."/>
            <person name="Venepally P."/>
            <person name="Karamycheva S."/>
            <person name="Hadjithomas M."/>
            <person name="Khan A."/>
            <person name="Brunk B."/>
            <person name="Roos D."/>
            <person name="Caler E."/>
            <person name="Lorenzi H."/>
        </authorList>
    </citation>
    <scope>NUCLEOTIDE SEQUENCE [LARGE SCALE GENOMIC DNA]</scope>
    <source>
        <strain evidence="2 3">GAB2-2007-GAL-DOM2</strain>
    </source>
</reference>
<feature type="compositionally biased region" description="Basic residues" evidence="1">
    <location>
        <begin position="724"/>
        <end position="734"/>
    </location>
</feature>
<gene>
    <name evidence="2" type="ORF">TGDOM2_201270</name>
</gene>
<feature type="compositionally biased region" description="Low complexity" evidence="1">
    <location>
        <begin position="499"/>
        <end position="518"/>
    </location>
</feature>
<feature type="region of interest" description="Disordered" evidence="1">
    <location>
        <begin position="594"/>
        <end position="633"/>
    </location>
</feature>
<feature type="compositionally biased region" description="Polar residues" evidence="1">
    <location>
        <begin position="212"/>
        <end position="225"/>
    </location>
</feature>
<dbReference type="EMBL" id="AHZU02000710">
    <property type="protein sequence ID" value="KFG41168.1"/>
    <property type="molecule type" value="Genomic_DNA"/>
</dbReference>
<feature type="compositionally biased region" description="Basic and acidic residues" evidence="1">
    <location>
        <begin position="522"/>
        <end position="535"/>
    </location>
</feature>
<evidence type="ECO:0000256" key="1">
    <source>
        <dbReference type="SAM" id="MobiDB-lite"/>
    </source>
</evidence>
<feature type="region of interest" description="Disordered" evidence="1">
    <location>
        <begin position="200"/>
        <end position="234"/>
    </location>
</feature>
<proteinExistence type="predicted"/>
<protein>
    <submittedName>
        <fullName evidence="2">Uncharacterized protein</fullName>
    </submittedName>
</protein>
<evidence type="ECO:0000313" key="3">
    <source>
        <dbReference type="Proteomes" id="UP000028837"/>
    </source>
</evidence>
<feature type="compositionally biased region" description="Acidic residues" evidence="1">
    <location>
        <begin position="800"/>
        <end position="812"/>
    </location>
</feature>
<name>A0A086K9V0_TOXGO</name>
<comment type="caution">
    <text evidence="2">The sequence shown here is derived from an EMBL/GenBank/DDBJ whole genome shotgun (WGS) entry which is preliminary data.</text>
</comment>
<evidence type="ECO:0000313" key="2">
    <source>
        <dbReference type="EMBL" id="KFG41168.1"/>
    </source>
</evidence>
<feature type="region of interest" description="Disordered" evidence="1">
    <location>
        <begin position="868"/>
        <end position="895"/>
    </location>
</feature>
<organism evidence="2 3">
    <name type="scientific">Toxoplasma gondii GAB2-2007-GAL-DOM2</name>
    <dbReference type="NCBI Taxonomy" id="1130820"/>
    <lineage>
        <taxon>Eukaryota</taxon>
        <taxon>Sar</taxon>
        <taxon>Alveolata</taxon>
        <taxon>Apicomplexa</taxon>
        <taxon>Conoidasida</taxon>
        <taxon>Coccidia</taxon>
        <taxon>Eucoccidiorida</taxon>
        <taxon>Eimeriorina</taxon>
        <taxon>Sarcocystidae</taxon>
        <taxon>Toxoplasma</taxon>
    </lineage>
</organism>
<feature type="region of interest" description="Disordered" evidence="1">
    <location>
        <begin position="718"/>
        <end position="759"/>
    </location>
</feature>
<feature type="compositionally biased region" description="Acidic residues" evidence="1">
    <location>
        <begin position="741"/>
        <end position="752"/>
    </location>
</feature>
<feature type="region of interest" description="Disordered" evidence="1">
    <location>
        <begin position="795"/>
        <end position="820"/>
    </location>
</feature>
<dbReference type="VEuPathDB" id="ToxoDB:TGDOM2_201270"/>
<dbReference type="AlphaFoldDB" id="A0A086K9V0"/>
<dbReference type="Proteomes" id="UP000028837">
    <property type="component" value="Unassembled WGS sequence"/>
</dbReference>
<dbReference type="OrthoDB" id="333525at2759"/>
<sequence length="964" mass="103564">MGSPNSSLPAHDREFGNTEDSLMARTDYGKEHSETALGGPQRMDDRAKSSVFSVRCPGALARGGEKAYTGLIGEVTDPRLETSELGSRFMVDTVFPLCSSRIKHWCLRRDTLVSDCENSRTPCVRYGAFAGASPLFDRAESVSAPGETRMVSDRLSLWGEFPLSGIASETAYSGLGSNMVTPRRHTIGCVALFRAAKKTSESVSAVKPEPRPSTTRSTNATSRHTSLGGPSVGKSACHSWTPGIRPLRVVSEKCEQRCKGEETGCGQQESRGRTTVSEEVVLRRSGAVSRQGVDDAQKKQRKTVLRLFCWVRPFLRLASFIFVVSLLAFWSKDGAYALTCDSRGSGLPHVFFSTSSVSLYPCLPHEKRCCQRALPESFSPDFDPSSLRTDLPSLTHPLPFSVSPRYLSGRQAPDHSSSLLSRRLFGAALSATASPTAVPSFSCFLTPLNTERSPCFTLAPKVSPLRETPTHRFTVDVAASSLSAGRGGAQGIQGGFWNGMSSSGKSSTASSSGLQGSSLRRHSNDSDEAPSRTQEEWVEELTAALQSGALKIPALTVEVTKAAGGRQITPRGLDDLIKAAAAVRAGLPLPSHLFQPEEEESGKEDVVDQSLQKTKGSSKAEENKSSNEGKRSVAAYADEARRLQANLDGVNEEKKEFFLNAYRRELRHRGVDDHDCQTPQDLCNRLAFARVFNSSKGSRGASKAAREAGTVKVVRAEVTDGGRGRRSRRSRGRLVARLSSADDDDADGDADDGSSSGIVQISPGVFMARGGSLGGGTGSPFDRLFADVFGGSFFGGRPEGEDDESSEEDGEDGVSPRRGVRGGSLLDHLFGGDLFSSLLGGGLMSGGLREAEDDEGSAKARVKKLDFKTAESAEASRQPGSVDKTQDDDVSSEETDTRLLQLLNKAQARGDPSLAMFLKKSFRDPSLREMLLTAQTEGVEAAEAMADGRGKYVLQRLKDNQLFG</sequence>
<feature type="compositionally biased region" description="Basic and acidic residues" evidence="1">
    <location>
        <begin position="618"/>
        <end position="631"/>
    </location>
</feature>
<feature type="region of interest" description="Disordered" evidence="1">
    <location>
        <begin position="493"/>
        <end position="537"/>
    </location>
</feature>